<keyword evidence="3" id="KW-0602">Photosynthesis</keyword>
<dbReference type="InterPro" id="IPR002938">
    <property type="entry name" value="FAD-bd"/>
</dbReference>
<keyword evidence="14" id="KW-1185">Reference proteome</keyword>
<dbReference type="InterPro" id="IPR011777">
    <property type="entry name" value="Geranylgeranyl_Rdtase_fam"/>
</dbReference>
<dbReference type="PANTHER" id="PTHR42685">
    <property type="entry name" value="GERANYLGERANYL DIPHOSPHATE REDUCTASE"/>
    <property type="match status" value="1"/>
</dbReference>
<dbReference type="Proteomes" id="UP001244297">
    <property type="component" value="Unassembled WGS sequence"/>
</dbReference>
<dbReference type="Pfam" id="PF01494">
    <property type="entry name" value="FAD_binding_3"/>
    <property type="match status" value="1"/>
</dbReference>
<dbReference type="NCBIfam" id="TIGR02032">
    <property type="entry name" value="GG-red-SF"/>
    <property type="match status" value="1"/>
</dbReference>
<dbReference type="EC" id="1.3.1.83" evidence="2"/>
<keyword evidence="5" id="KW-0560">Oxidoreductase</keyword>
<comment type="caution">
    <text evidence="13">The sequence shown here is derived from an EMBL/GenBank/DDBJ whole genome shotgun (WGS) entry which is preliminary data.</text>
</comment>
<dbReference type="Gene3D" id="3.50.50.60">
    <property type="entry name" value="FAD/NAD(P)-binding domain"/>
    <property type="match status" value="1"/>
</dbReference>
<feature type="region of interest" description="Disordered" evidence="10">
    <location>
        <begin position="1"/>
        <end position="24"/>
    </location>
</feature>
<dbReference type="SUPFAM" id="SSF51905">
    <property type="entry name" value="FAD/NAD(P)-binding domain"/>
    <property type="match status" value="1"/>
</dbReference>
<dbReference type="InterPro" id="IPR036188">
    <property type="entry name" value="FAD/NAD-bd_sf"/>
</dbReference>
<proteinExistence type="inferred from homology"/>
<gene>
    <name evidence="13" type="ORF">QWZ18_23335</name>
</gene>
<comment type="pathway">
    <text evidence="7">Porphyrin-containing compound metabolism.</text>
</comment>
<evidence type="ECO:0000256" key="7">
    <source>
        <dbReference type="ARBA" id="ARBA00023444"/>
    </source>
</evidence>
<evidence type="ECO:0000256" key="9">
    <source>
        <dbReference type="ARBA" id="ARBA00047837"/>
    </source>
</evidence>
<dbReference type="EMBL" id="JAUFPT010000077">
    <property type="protein sequence ID" value="MDN3573545.1"/>
    <property type="molecule type" value="Genomic_DNA"/>
</dbReference>
<dbReference type="PANTHER" id="PTHR42685:SF4">
    <property type="entry name" value="GERANYLGERANYL DIPHOSPHATE REDUCTASE, CHLOROPLASTIC"/>
    <property type="match status" value="1"/>
</dbReference>
<accession>A0ABT8AVU0</accession>
<dbReference type="InterPro" id="IPR010253">
    <property type="entry name" value="BchP_ChlP_pln/prok"/>
</dbReference>
<feature type="domain" description="FAD/NAD(P)-binding" evidence="12">
    <location>
        <begin position="29"/>
        <end position="83"/>
    </location>
</feature>
<feature type="domain" description="FAD-binding" evidence="11">
    <location>
        <begin position="110"/>
        <end position="320"/>
    </location>
</feature>
<keyword evidence="4" id="KW-0521">NADP</keyword>
<dbReference type="NCBIfam" id="TIGR02023">
    <property type="entry name" value="BchP-ChlP"/>
    <property type="match status" value="1"/>
</dbReference>
<reference evidence="14" key="1">
    <citation type="journal article" date="2019" name="Int. J. Syst. Evol. Microbiol.">
        <title>The Global Catalogue of Microorganisms (GCM) 10K type strain sequencing project: providing services to taxonomists for standard genome sequencing and annotation.</title>
        <authorList>
            <consortium name="The Broad Institute Genomics Platform"/>
            <consortium name="The Broad Institute Genome Sequencing Center for Infectious Disease"/>
            <person name="Wu L."/>
            <person name="Ma J."/>
        </authorList>
    </citation>
    <scope>NUCLEOTIDE SEQUENCE [LARGE SCALE GENOMIC DNA]</scope>
    <source>
        <strain evidence="14">CECT 7806</strain>
    </source>
</reference>
<evidence type="ECO:0000259" key="11">
    <source>
        <dbReference type="Pfam" id="PF01494"/>
    </source>
</evidence>
<sequence>MARLDVGGRGSPLPSAEAGGPRGGREPLYDVVVVGGGPAGATAATDLARAGHAVLLLDKPGRIKPCGGAIPPRLIRDFAIPDSLMVAKIRSARMVAPSGKTVDMPVGEGFVGMVDREQFDPWLRARAQEAGADLREAAYERITRPDDGPALVHFATGAGESLARHAVRARLVIGADGACSPVGRAEVPGHAKMRQVFAYHEILRVPEAGAPGAAAVDAARCDVYYQGRHSPDFYSWIFPHGDTLSIGTGSAKKGFSLRSSIRTLRASTGLDRAETLRREGAPLPLKPLKRWDNGRDVLLAGDAAGVVAPASGEGIYYAMLGGRLSAEAAAAFLETGEARALALARRRFMKLHGRVFWILGMMQWVWYRSDGLRERFVSICRDKDVQQLTWDSYMNKELVRAKPAAHARIFFKDLAHLFRWVSP</sequence>
<keyword evidence="6" id="KW-0149">Chlorophyll biosynthesis</keyword>
<evidence type="ECO:0000256" key="3">
    <source>
        <dbReference type="ARBA" id="ARBA00022531"/>
    </source>
</evidence>
<evidence type="ECO:0000256" key="5">
    <source>
        <dbReference type="ARBA" id="ARBA00023002"/>
    </source>
</evidence>
<comment type="catalytic activity">
    <reaction evidence="9">
        <text>phytyl diphosphate + 3 NADP(+) = geranylgeranyl diphosphate + 3 NADPH + 3 H(+)</text>
        <dbReference type="Rhea" id="RHEA:26229"/>
        <dbReference type="ChEBI" id="CHEBI:15378"/>
        <dbReference type="ChEBI" id="CHEBI:57533"/>
        <dbReference type="ChEBI" id="CHEBI:57783"/>
        <dbReference type="ChEBI" id="CHEBI:58349"/>
        <dbReference type="ChEBI" id="CHEBI:75434"/>
        <dbReference type="EC" id="1.3.1.83"/>
    </reaction>
</comment>
<evidence type="ECO:0000256" key="10">
    <source>
        <dbReference type="SAM" id="MobiDB-lite"/>
    </source>
</evidence>
<evidence type="ECO:0000313" key="13">
    <source>
        <dbReference type="EMBL" id="MDN3573545.1"/>
    </source>
</evidence>
<comment type="similarity">
    <text evidence="1">Belongs to the geranylgeranyl reductase family. ChlP subfamily.</text>
</comment>
<evidence type="ECO:0000259" key="12">
    <source>
        <dbReference type="Pfam" id="PF07992"/>
    </source>
</evidence>
<dbReference type="PRINTS" id="PR00420">
    <property type="entry name" value="RNGMNOXGNASE"/>
</dbReference>
<evidence type="ECO:0000256" key="4">
    <source>
        <dbReference type="ARBA" id="ARBA00022857"/>
    </source>
</evidence>
<dbReference type="InterPro" id="IPR023753">
    <property type="entry name" value="FAD/NAD-binding_dom"/>
</dbReference>
<evidence type="ECO:0000256" key="2">
    <source>
        <dbReference type="ARBA" id="ARBA00012380"/>
    </source>
</evidence>
<evidence type="ECO:0000256" key="8">
    <source>
        <dbReference type="ARBA" id="ARBA00033069"/>
    </source>
</evidence>
<dbReference type="InterPro" id="IPR050407">
    <property type="entry name" value="Geranylgeranyl_reductase"/>
</dbReference>
<protein>
    <recommendedName>
        <fullName evidence="2">geranylgeranyl diphosphate reductase</fullName>
        <ecNumber evidence="2">1.3.1.83</ecNumber>
    </recommendedName>
    <alternativeName>
        <fullName evidence="8">Geranylgeranyl reductase</fullName>
    </alternativeName>
</protein>
<evidence type="ECO:0000256" key="1">
    <source>
        <dbReference type="ARBA" id="ARBA00006632"/>
    </source>
</evidence>
<evidence type="ECO:0000256" key="6">
    <source>
        <dbReference type="ARBA" id="ARBA00023171"/>
    </source>
</evidence>
<name>A0ABT8AVU0_9HYPH</name>
<dbReference type="Pfam" id="PF07992">
    <property type="entry name" value="Pyr_redox_2"/>
    <property type="match status" value="1"/>
</dbReference>
<organism evidence="13 14">
    <name type="scientific">Methylobacterium longum</name>
    <dbReference type="NCBI Taxonomy" id="767694"/>
    <lineage>
        <taxon>Bacteria</taxon>
        <taxon>Pseudomonadati</taxon>
        <taxon>Pseudomonadota</taxon>
        <taxon>Alphaproteobacteria</taxon>
        <taxon>Hyphomicrobiales</taxon>
        <taxon>Methylobacteriaceae</taxon>
        <taxon>Methylobacterium</taxon>
    </lineage>
</organism>
<dbReference type="RefSeq" id="WP_238286065.1">
    <property type="nucleotide sequence ID" value="NZ_BPQS01000005.1"/>
</dbReference>
<evidence type="ECO:0000313" key="14">
    <source>
        <dbReference type="Proteomes" id="UP001244297"/>
    </source>
</evidence>